<feature type="region of interest" description="Disordered" evidence="1">
    <location>
        <begin position="898"/>
        <end position="1002"/>
    </location>
</feature>
<proteinExistence type="predicted"/>
<sequence>MSSSSGPSNPNPDGSIRNIDPNDPLDLRLFCKNILSLKYPFISLEDCTAVLAADETLYSDLSEASRKQTGIDDCLRKASTIFEAIRHSAPNPRPVVVAIPPESAPQPQQTILDRITAFVRALRPVFVNFINNKMEHLPKWCPPSGAADASWLEAQNFPSTGGKPDLLLHNLGYFTQSPDLLDRLTKIFEPQPQSHTFLVNTTGTGKTRSMLEGLCLHWGFYFASVVDTNNVGSYDLEKTIESYIPNSPGFIQDLSTTAGTTERMLSLEQNRRIASRRFTEVLLARVIIFQLFIDIIQQCRDVLEPKKLWLLIQINPWRLGYAGSDFFVDLTIALRDAPTKWVQDEISARLTQAREWCYSGFKRVPFFIVLDEAQHAARNHFSAFRSEQSHLIHRPVLREIIRAWLIDFFRHLGWWLIISGTGIDRDVIQQVMVSALMKPAAYRTQSNDGAFADSNSHITFMRQYIPQRVLMAPSGEALLERMSYWLHGRHRFTTAFLSELLSQCFRSPHRLLNSFVKAYTGVTPTDGQRWIEEEPDDVQWPEALQLDSFDFSKLSQNPNMAGTIIRILNTDLVRSGLPTKVTVIEKLFVEYGFARYVETTTNKIVIDEPLVLLAAERKIGRSSWWYTDRMDTNTPEVNGLEDYLAFILPVLFQRKPRLDEVFDFFGTIPVWSTYRVELVSVYDIGTGLGPDILPVLPNARPHFSYGTDPGADTRATVRWLQHRTPTFVLFPPKGMGPDLMFVLRVFDGSPRGSLLWVAMQAKFSKVAPHLDAKTLRDAIRRTTPIKYWIQKANRRAPEAHPSLAKDTLEILAQLPDRLADAGNQSLLRVIAACPAPASLNRAANWSEGFFQDRTGNHAIASLSRSFLAQATHTLDPIGKITSMISGFEDDTAVVPYEAKPEDEDDVDDSMDVDMPMAGPSKRATPSGKKAPKTRKGGTAKAKSVKGSAAAKSAKGRAMGSIKSGPASKRRGEDVSMASSGRASPSEGESVASTRTYNLRSRN</sequence>
<organism evidence="2 3">
    <name type="scientific">Mycena metata</name>
    <dbReference type="NCBI Taxonomy" id="1033252"/>
    <lineage>
        <taxon>Eukaryota</taxon>
        <taxon>Fungi</taxon>
        <taxon>Dikarya</taxon>
        <taxon>Basidiomycota</taxon>
        <taxon>Agaricomycotina</taxon>
        <taxon>Agaricomycetes</taxon>
        <taxon>Agaricomycetidae</taxon>
        <taxon>Agaricales</taxon>
        <taxon>Marasmiineae</taxon>
        <taxon>Mycenaceae</taxon>
        <taxon>Mycena</taxon>
    </lineage>
</organism>
<evidence type="ECO:0000256" key="1">
    <source>
        <dbReference type="SAM" id="MobiDB-lite"/>
    </source>
</evidence>
<gene>
    <name evidence="2" type="ORF">B0H16DRAFT_1517308</name>
</gene>
<comment type="caution">
    <text evidence="2">The sequence shown here is derived from an EMBL/GenBank/DDBJ whole genome shotgun (WGS) entry which is preliminary data.</text>
</comment>
<protein>
    <submittedName>
        <fullName evidence="2">Uncharacterized protein</fullName>
    </submittedName>
</protein>
<keyword evidence="3" id="KW-1185">Reference proteome</keyword>
<feature type="compositionally biased region" description="Acidic residues" evidence="1">
    <location>
        <begin position="900"/>
        <end position="911"/>
    </location>
</feature>
<evidence type="ECO:0000313" key="3">
    <source>
        <dbReference type="Proteomes" id="UP001215598"/>
    </source>
</evidence>
<evidence type="ECO:0000313" key="2">
    <source>
        <dbReference type="EMBL" id="KAJ7770115.1"/>
    </source>
</evidence>
<accession>A0AAD7JTD9</accession>
<dbReference type="EMBL" id="JARKIB010000017">
    <property type="protein sequence ID" value="KAJ7770115.1"/>
    <property type="molecule type" value="Genomic_DNA"/>
</dbReference>
<dbReference type="AlphaFoldDB" id="A0AAD7JTD9"/>
<reference evidence="2" key="1">
    <citation type="submission" date="2023-03" db="EMBL/GenBank/DDBJ databases">
        <title>Massive genome expansion in bonnet fungi (Mycena s.s.) driven by repeated elements and novel gene families across ecological guilds.</title>
        <authorList>
            <consortium name="Lawrence Berkeley National Laboratory"/>
            <person name="Harder C.B."/>
            <person name="Miyauchi S."/>
            <person name="Viragh M."/>
            <person name="Kuo A."/>
            <person name="Thoen E."/>
            <person name="Andreopoulos B."/>
            <person name="Lu D."/>
            <person name="Skrede I."/>
            <person name="Drula E."/>
            <person name="Henrissat B."/>
            <person name="Morin E."/>
            <person name="Kohler A."/>
            <person name="Barry K."/>
            <person name="LaButti K."/>
            <person name="Morin E."/>
            <person name="Salamov A."/>
            <person name="Lipzen A."/>
            <person name="Mereny Z."/>
            <person name="Hegedus B."/>
            <person name="Baldrian P."/>
            <person name="Stursova M."/>
            <person name="Weitz H."/>
            <person name="Taylor A."/>
            <person name="Grigoriev I.V."/>
            <person name="Nagy L.G."/>
            <person name="Martin F."/>
            <person name="Kauserud H."/>
        </authorList>
    </citation>
    <scope>NUCLEOTIDE SEQUENCE</scope>
    <source>
        <strain evidence="2">CBHHK182m</strain>
    </source>
</reference>
<dbReference type="Proteomes" id="UP001215598">
    <property type="component" value="Unassembled WGS sequence"/>
</dbReference>
<name>A0AAD7JTD9_9AGAR</name>
<feature type="compositionally biased region" description="Polar residues" evidence="1">
    <location>
        <begin position="990"/>
        <end position="1002"/>
    </location>
</feature>
<feature type="compositionally biased region" description="Low complexity" evidence="1">
    <location>
        <begin position="938"/>
        <end position="960"/>
    </location>
</feature>